<feature type="transmembrane region" description="Helical" evidence="1">
    <location>
        <begin position="16"/>
        <end position="38"/>
    </location>
</feature>
<evidence type="ECO:0000313" key="2">
    <source>
        <dbReference type="EMBL" id="MBU5590768.1"/>
    </source>
</evidence>
<evidence type="ECO:0000313" key="3">
    <source>
        <dbReference type="Proteomes" id="UP000736583"/>
    </source>
</evidence>
<reference evidence="2 3" key="1">
    <citation type="submission" date="2021-06" db="EMBL/GenBank/DDBJ databases">
        <authorList>
            <person name="Sun Q."/>
            <person name="Li D."/>
        </authorList>
    </citation>
    <scope>NUCLEOTIDE SEQUENCE [LARGE SCALE GENOMIC DNA]</scope>
    <source>
        <strain evidence="2 3">MSJ-4</strain>
    </source>
</reference>
<organism evidence="2 3">
    <name type="scientific">Clostridium simiarum</name>
    <dbReference type="NCBI Taxonomy" id="2841506"/>
    <lineage>
        <taxon>Bacteria</taxon>
        <taxon>Bacillati</taxon>
        <taxon>Bacillota</taxon>
        <taxon>Clostridia</taxon>
        <taxon>Eubacteriales</taxon>
        <taxon>Clostridiaceae</taxon>
        <taxon>Clostridium</taxon>
    </lineage>
</organism>
<name>A0ABS6EZD7_9CLOT</name>
<comment type="caution">
    <text evidence="2">The sequence shown here is derived from an EMBL/GenBank/DDBJ whole genome shotgun (WGS) entry which is preliminary data.</text>
</comment>
<protein>
    <recommendedName>
        <fullName evidence="4">Type II secretion system protein</fullName>
    </recommendedName>
</protein>
<sequence length="146" mass="17324">MLCSKQRIKKSNKGNILLGTLLTMTMVFTISVFILNMLNERVNTNRLIYKRVLRENSKAKEILLTRFKSELQSSLDKCLEESADVEINEVELLRPFTKSIIYEDCSINYDGFNKYIKLKIRDFNGVYCYEYYKYNIEENKVNLVKY</sequence>
<evidence type="ECO:0000256" key="1">
    <source>
        <dbReference type="SAM" id="Phobius"/>
    </source>
</evidence>
<dbReference type="RefSeq" id="WP_216455870.1">
    <property type="nucleotide sequence ID" value="NZ_JAHLQL010000001.1"/>
</dbReference>
<proteinExistence type="predicted"/>
<keyword evidence="1" id="KW-1133">Transmembrane helix</keyword>
<keyword evidence="1" id="KW-0812">Transmembrane</keyword>
<dbReference type="Proteomes" id="UP000736583">
    <property type="component" value="Unassembled WGS sequence"/>
</dbReference>
<evidence type="ECO:0008006" key="4">
    <source>
        <dbReference type="Google" id="ProtNLM"/>
    </source>
</evidence>
<dbReference type="EMBL" id="JAHLQL010000001">
    <property type="protein sequence ID" value="MBU5590768.1"/>
    <property type="molecule type" value="Genomic_DNA"/>
</dbReference>
<accession>A0ABS6EZD7</accession>
<keyword evidence="1" id="KW-0472">Membrane</keyword>
<keyword evidence="3" id="KW-1185">Reference proteome</keyword>
<gene>
    <name evidence="2" type="ORF">KQI89_03245</name>
</gene>